<dbReference type="Gene3D" id="1.10.10.60">
    <property type="entry name" value="Homeodomain-like"/>
    <property type="match status" value="1"/>
</dbReference>
<dbReference type="Gene3D" id="1.10.357.10">
    <property type="entry name" value="Tetracycline Repressor, domain 2"/>
    <property type="match status" value="1"/>
</dbReference>
<evidence type="ECO:0000256" key="3">
    <source>
        <dbReference type="ARBA" id="ARBA00023163"/>
    </source>
</evidence>
<gene>
    <name evidence="6" type="ORF">GYA93_11575</name>
</gene>
<dbReference type="InterPro" id="IPR036271">
    <property type="entry name" value="Tet_transcr_reg_TetR-rel_C_sf"/>
</dbReference>
<evidence type="ECO:0000256" key="4">
    <source>
        <dbReference type="PROSITE-ProRule" id="PRU00335"/>
    </source>
</evidence>
<dbReference type="AlphaFoldDB" id="A0A7K3LPX4"/>
<keyword evidence="2 4" id="KW-0238">DNA-binding</keyword>
<reference evidence="6 7" key="1">
    <citation type="submission" date="2020-01" db="EMBL/GenBank/DDBJ databases">
        <title>Investigation of new actinobacteria for the biodesulphurisation of diesel fuel.</title>
        <authorList>
            <person name="Athi Narayanan S.M."/>
        </authorList>
    </citation>
    <scope>NUCLEOTIDE SEQUENCE [LARGE SCALE GENOMIC DNA]</scope>
    <source>
        <strain evidence="6 7">213E</strain>
    </source>
</reference>
<evidence type="ECO:0000256" key="2">
    <source>
        <dbReference type="ARBA" id="ARBA00023125"/>
    </source>
</evidence>
<sequence length="218" mass="23741">MSKGERTENALLEAARTVFAEHGYFNARIADIARAAGRSPGSFYNYYENKAQLLDALLDQFTDDMVAESMRAMSADPYESVRGAVAVYLRHFRQNIPEMIGMVQMSMTDLKYDQRWREVRAVGVRGIGVHLAAAQTAGHLDADADLGLMASAIMSMLESFCWVWVAGKGDLGVDRPADDHAIDTLASLWYAAMYGPHGPGASAPARSDADRAGSAQVM</sequence>
<dbReference type="PANTHER" id="PTHR30055:SF234">
    <property type="entry name" value="HTH-TYPE TRANSCRIPTIONAL REGULATOR BETI"/>
    <property type="match status" value="1"/>
</dbReference>
<dbReference type="EMBL" id="JAADZU010000032">
    <property type="protein sequence ID" value="NDK90216.1"/>
    <property type="molecule type" value="Genomic_DNA"/>
</dbReference>
<dbReference type="PANTHER" id="PTHR30055">
    <property type="entry name" value="HTH-TYPE TRANSCRIPTIONAL REGULATOR RUTR"/>
    <property type="match status" value="1"/>
</dbReference>
<evidence type="ECO:0000313" key="6">
    <source>
        <dbReference type="EMBL" id="NDK90216.1"/>
    </source>
</evidence>
<feature type="DNA-binding region" description="H-T-H motif" evidence="4">
    <location>
        <begin position="28"/>
        <end position="47"/>
    </location>
</feature>
<dbReference type="RefSeq" id="WP_059036588.1">
    <property type="nucleotide sequence ID" value="NZ_JAADZU010000032.1"/>
</dbReference>
<keyword evidence="3" id="KW-0804">Transcription</keyword>
<keyword evidence="1" id="KW-0805">Transcription regulation</keyword>
<accession>A0A7K3LPX4</accession>
<evidence type="ECO:0000256" key="1">
    <source>
        <dbReference type="ARBA" id="ARBA00023015"/>
    </source>
</evidence>
<name>A0A7K3LPX4_9ACTN</name>
<dbReference type="Pfam" id="PF00440">
    <property type="entry name" value="TetR_N"/>
    <property type="match status" value="1"/>
</dbReference>
<dbReference type="PRINTS" id="PR00455">
    <property type="entry name" value="HTHTETR"/>
</dbReference>
<dbReference type="GO" id="GO:0000976">
    <property type="term" value="F:transcription cis-regulatory region binding"/>
    <property type="evidence" value="ECO:0007669"/>
    <property type="project" value="TreeGrafter"/>
</dbReference>
<proteinExistence type="predicted"/>
<dbReference type="SUPFAM" id="SSF46689">
    <property type="entry name" value="Homeodomain-like"/>
    <property type="match status" value="1"/>
</dbReference>
<dbReference type="SUPFAM" id="SSF48498">
    <property type="entry name" value="Tetracyclin repressor-like, C-terminal domain"/>
    <property type="match status" value="1"/>
</dbReference>
<keyword evidence="7" id="KW-1185">Reference proteome</keyword>
<dbReference type="Proteomes" id="UP000466307">
    <property type="component" value="Unassembled WGS sequence"/>
</dbReference>
<feature type="domain" description="HTH tetR-type" evidence="5">
    <location>
        <begin position="5"/>
        <end position="65"/>
    </location>
</feature>
<evidence type="ECO:0000259" key="5">
    <source>
        <dbReference type="PROSITE" id="PS50977"/>
    </source>
</evidence>
<dbReference type="InterPro" id="IPR001647">
    <property type="entry name" value="HTH_TetR"/>
</dbReference>
<dbReference type="PROSITE" id="PS50977">
    <property type="entry name" value="HTH_TETR_2"/>
    <property type="match status" value="1"/>
</dbReference>
<dbReference type="InterPro" id="IPR009057">
    <property type="entry name" value="Homeodomain-like_sf"/>
</dbReference>
<evidence type="ECO:0000313" key="7">
    <source>
        <dbReference type="Proteomes" id="UP000466307"/>
    </source>
</evidence>
<comment type="caution">
    <text evidence="6">The sequence shown here is derived from an EMBL/GenBank/DDBJ whole genome shotgun (WGS) entry which is preliminary data.</text>
</comment>
<protein>
    <submittedName>
        <fullName evidence="6">TetR/AcrR family transcriptional regulator</fullName>
    </submittedName>
</protein>
<dbReference type="InterPro" id="IPR050109">
    <property type="entry name" value="HTH-type_TetR-like_transc_reg"/>
</dbReference>
<dbReference type="GO" id="GO:0003700">
    <property type="term" value="F:DNA-binding transcription factor activity"/>
    <property type="evidence" value="ECO:0007669"/>
    <property type="project" value="TreeGrafter"/>
</dbReference>
<organism evidence="6 7">
    <name type="scientific">Gordonia desulfuricans</name>
    <dbReference type="NCBI Taxonomy" id="89051"/>
    <lineage>
        <taxon>Bacteria</taxon>
        <taxon>Bacillati</taxon>
        <taxon>Actinomycetota</taxon>
        <taxon>Actinomycetes</taxon>
        <taxon>Mycobacteriales</taxon>
        <taxon>Gordoniaceae</taxon>
        <taxon>Gordonia</taxon>
    </lineage>
</organism>